<dbReference type="Pfam" id="PF00903">
    <property type="entry name" value="Glyoxalase"/>
    <property type="match status" value="1"/>
</dbReference>
<dbReference type="InterPro" id="IPR037523">
    <property type="entry name" value="VOC_core"/>
</dbReference>
<dbReference type="CDD" id="cd07247">
    <property type="entry name" value="SgaA_N_like"/>
    <property type="match status" value="1"/>
</dbReference>
<dbReference type="PANTHER" id="PTHR33993:SF14">
    <property type="entry name" value="GB|AAF24581.1"/>
    <property type="match status" value="1"/>
</dbReference>
<name>A0A3B0W621_9ZZZZ</name>
<dbReference type="PANTHER" id="PTHR33993">
    <property type="entry name" value="GLYOXALASE-RELATED"/>
    <property type="match status" value="1"/>
</dbReference>
<protein>
    <recommendedName>
        <fullName evidence="1">VOC domain-containing protein</fullName>
    </recommendedName>
</protein>
<organism evidence="2">
    <name type="scientific">hydrothermal vent metagenome</name>
    <dbReference type="NCBI Taxonomy" id="652676"/>
    <lineage>
        <taxon>unclassified sequences</taxon>
        <taxon>metagenomes</taxon>
        <taxon>ecological metagenomes</taxon>
    </lineage>
</organism>
<accession>A0A3B0W621</accession>
<evidence type="ECO:0000313" key="2">
    <source>
        <dbReference type="EMBL" id="VAW46187.1"/>
    </source>
</evidence>
<proteinExistence type="predicted"/>
<gene>
    <name evidence="2" type="ORF">MNBD_GAMMA04-1688</name>
</gene>
<reference evidence="2" key="1">
    <citation type="submission" date="2018-06" db="EMBL/GenBank/DDBJ databases">
        <authorList>
            <person name="Zhirakovskaya E."/>
        </authorList>
    </citation>
    <scope>NUCLEOTIDE SEQUENCE</scope>
</reference>
<dbReference type="Gene3D" id="3.10.180.10">
    <property type="entry name" value="2,3-Dihydroxybiphenyl 1,2-Dioxygenase, domain 1"/>
    <property type="match status" value="1"/>
</dbReference>
<dbReference type="EMBL" id="UOFB01000124">
    <property type="protein sequence ID" value="VAW46187.1"/>
    <property type="molecule type" value="Genomic_DNA"/>
</dbReference>
<evidence type="ECO:0000259" key="1">
    <source>
        <dbReference type="PROSITE" id="PS51819"/>
    </source>
</evidence>
<dbReference type="PROSITE" id="PS51819">
    <property type="entry name" value="VOC"/>
    <property type="match status" value="1"/>
</dbReference>
<dbReference type="InterPro" id="IPR004360">
    <property type="entry name" value="Glyas_Fos-R_dOase_dom"/>
</dbReference>
<feature type="domain" description="VOC" evidence="1">
    <location>
        <begin position="12"/>
        <end position="127"/>
    </location>
</feature>
<dbReference type="InterPro" id="IPR029068">
    <property type="entry name" value="Glyas_Bleomycin-R_OHBP_Dase"/>
</dbReference>
<dbReference type="AlphaFoldDB" id="A0A3B0W621"/>
<dbReference type="SUPFAM" id="SSF54593">
    <property type="entry name" value="Glyoxalase/Bleomycin resistance protein/Dihydroxybiphenyl dioxygenase"/>
    <property type="match status" value="1"/>
</dbReference>
<sequence length="131" mass="14128">MSATEAMKLHGAFSWNELMTNDVAGAKAFYGELLGWQLTDMESSCGKYTMAKAGDTEVAGIMATPPEAQGMPPSWGAYVTVDDVDSMQKRVEGLGGKILTPAQDIPDVGRFLVMQDPQGAVLMLITYFNKD</sequence>
<dbReference type="InterPro" id="IPR052164">
    <property type="entry name" value="Anthracycline_SecMetBiosynth"/>
</dbReference>